<feature type="transmembrane region" description="Helical" evidence="2">
    <location>
        <begin position="376"/>
        <end position="401"/>
    </location>
</feature>
<keyword evidence="5" id="KW-1185">Reference proteome</keyword>
<feature type="transmembrane region" description="Helical" evidence="2">
    <location>
        <begin position="91"/>
        <end position="113"/>
    </location>
</feature>
<feature type="signal peptide" evidence="3">
    <location>
        <begin position="1"/>
        <end position="26"/>
    </location>
</feature>
<evidence type="ECO:0000256" key="2">
    <source>
        <dbReference type="SAM" id="Phobius"/>
    </source>
</evidence>
<evidence type="ECO:0000256" key="1">
    <source>
        <dbReference type="SAM" id="MobiDB-lite"/>
    </source>
</evidence>
<feature type="transmembrane region" description="Helical" evidence="2">
    <location>
        <begin position="467"/>
        <end position="488"/>
    </location>
</feature>
<feature type="transmembrane region" description="Helical" evidence="2">
    <location>
        <begin position="213"/>
        <end position="232"/>
    </location>
</feature>
<keyword evidence="2" id="KW-0472">Membrane</keyword>
<protein>
    <submittedName>
        <fullName evidence="4">Uncharacterized protein</fullName>
    </submittedName>
</protein>
<feature type="transmembrane region" description="Helical" evidence="2">
    <location>
        <begin position="521"/>
        <end position="541"/>
    </location>
</feature>
<evidence type="ECO:0000256" key="3">
    <source>
        <dbReference type="SAM" id="SignalP"/>
    </source>
</evidence>
<proteinExistence type="predicted"/>
<evidence type="ECO:0000313" key="4">
    <source>
        <dbReference type="EMBL" id="GAT50533.1"/>
    </source>
</evidence>
<feature type="chain" id="PRO_5046376470" evidence="3">
    <location>
        <begin position="27"/>
        <end position="552"/>
    </location>
</feature>
<sequence length="552" mass="60470">MGDTHSKVSSWIRILLCASLITVAHASVDFAKCFNETRKGANGLNGLMDNRGNPVSNLSQATAMTYAACVANCGGGSSEFSWSSFSQLDNLVSVILALGSPCLAAYSLALTVLNTQWIGERFDSIRYPNKQWAAVILSSLQQMPLRINSEGDLSSLVILPENDAWWEKLEDNLSYADLHTWSIASATSIAWVIAAYALTVIDVFTTGYDPSSGLAGVGSIWLWMIPVSAGYLQLSPRCDAKRVPKALRDADHLIFVASLAGPVTAHSITDERALSIEWEIQNRALYADIEATAPIYNYARFLSFTHLVDEVASAFEAAAKKARQRIPVSGTEWESGDGKNVHPKNRRGSPDEVERYCAQPAYVRRSHWGTQVLSRFLLASAAGLFLQWGTAGGALMISYFTPTVGMGCRAASYMIYGSAATLIWIILVTSSFLADYAISPPRDTVPRTTSQRVAKWLSIFFRRSGKILATLNAAWIIVFYLLNFASFFNSCWCEAGVIALGQRRAHIDMVLSRAEIGNMNAAWAGGVIFAVTASGMYWEFLSLNRKPLRRLT</sequence>
<feature type="region of interest" description="Disordered" evidence="1">
    <location>
        <begin position="329"/>
        <end position="351"/>
    </location>
</feature>
<feature type="transmembrane region" description="Helical" evidence="2">
    <location>
        <begin position="413"/>
        <end position="438"/>
    </location>
</feature>
<dbReference type="EMBL" id="DF846523">
    <property type="protein sequence ID" value="GAT50533.1"/>
    <property type="molecule type" value="Genomic_DNA"/>
</dbReference>
<evidence type="ECO:0000313" key="5">
    <source>
        <dbReference type="Proteomes" id="UP000815677"/>
    </source>
</evidence>
<name>A0ABQ0LHE6_MYCCL</name>
<keyword evidence="2" id="KW-1133">Transmembrane helix</keyword>
<gene>
    <name evidence="4" type="ORF">MCHLO_07768</name>
</gene>
<reference evidence="4" key="1">
    <citation type="submission" date="2014-09" db="EMBL/GenBank/DDBJ databases">
        <title>Genome sequence of the luminous mushroom Mycena chlorophos for searching fungal bioluminescence genes.</title>
        <authorList>
            <person name="Tanaka Y."/>
            <person name="Kasuga D."/>
            <person name="Oba Y."/>
            <person name="Hase S."/>
            <person name="Sato K."/>
            <person name="Oba Y."/>
            <person name="Sakakibara Y."/>
        </authorList>
    </citation>
    <scope>NUCLEOTIDE SEQUENCE</scope>
</reference>
<keyword evidence="3" id="KW-0732">Signal</keyword>
<feature type="transmembrane region" description="Helical" evidence="2">
    <location>
        <begin position="178"/>
        <end position="201"/>
    </location>
</feature>
<accession>A0ABQ0LHE6</accession>
<keyword evidence="2" id="KW-0812">Transmembrane</keyword>
<organism evidence="4 5">
    <name type="scientific">Mycena chlorophos</name>
    <name type="common">Agaric fungus</name>
    <name type="synonym">Agaricus chlorophos</name>
    <dbReference type="NCBI Taxonomy" id="658473"/>
    <lineage>
        <taxon>Eukaryota</taxon>
        <taxon>Fungi</taxon>
        <taxon>Dikarya</taxon>
        <taxon>Basidiomycota</taxon>
        <taxon>Agaricomycotina</taxon>
        <taxon>Agaricomycetes</taxon>
        <taxon>Agaricomycetidae</taxon>
        <taxon>Agaricales</taxon>
        <taxon>Marasmiineae</taxon>
        <taxon>Mycenaceae</taxon>
        <taxon>Mycena</taxon>
    </lineage>
</organism>
<dbReference type="Proteomes" id="UP000815677">
    <property type="component" value="Unassembled WGS sequence"/>
</dbReference>